<dbReference type="OrthoDB" id="620771at2"/>
<dbReference type="RefSeq" id="WP_073041065.1">
    <property type="nucleotide sequence ID" value="NZ_FQUO01000004.1"/>
</dbReference>
<evidence type="ECO:0008006" key="4">
    <source>
        <dbReference type="Google" id="ProtNLM"/>
    </source>
</evidence>
<keyword evidence="3" id="KW-1185">Reference proteome</keyword>
<feature type="chain" id="PRO_5013222929" description="Oxygen tolerance" evidence="1">
    <location>
        <begin position="21"/>
        <end position="422"/>
    </location>
</feature>
<feature type="signal peptide" evidence="1">
    <location>
        <begin position="1"/>
        <end position="20"/>
    </location>
</feature>
<dbReference type="AlphaFoldDB" id="A0A1M4XSL2"/>
<organism evidence="2 3">
    <name type="scientific">Cnuella takakiae</name>
    <dbReference type="NCBI Taxonomy" id="1302690"/>
    <lineage>
        <taxon>Bacteria</taxon>
        <taxon>Pseudomonadati</taxon>
        <taxon>Bacteroidota</taxon>
        <taxon>Chitinophagia</taxon>
        <taxon>Chitinophagales</taxon>
        <taxon>Chitinophagaceae</taxon>
        <taxon>Cnuella</taxon>
    </lineage>
</organism>
<proteinExistence type="predicted"/>
<dbReference type="EMBL" id="FQUO01000004">
    <property type="protein sequence ID" value="SHE96445.1"/>
    <property type="molecule type" value="Genomic_DNA"/>
</dbReference>
<name>A0A1M4XSL2_9BACT</name>
<dbReference type="Proteomes" id="UP000184368">
    <property type="component" value="Unassembled WGS sequence"/>
</dbReference>
<evidence type="ECO:0000313" key="3">
    <source>
        <dbReference type="Proteomes" id="UP000184368"/>
    </source>
</evidence>
<accession>A0A1M4XSL2</accession>
<gene>
    <name evidence="2" type="ORF">SAMN05444008_10424</name>
</gene>
<sequence>MLRYISVALLLCLLQLVAHSQDTTAIVPATDSNQVYHPDSTLRIINLNPFFTLHVDSSLSYQLQINKNPEQYFWYLRNSPVGLRINKDNGNLSFRADKSFFLSGKLKYDVNYRVNLGVQNLSDPKEKVDTSFTIVFYNTEIIRSEVKPTVSGTVTVDEGEELKFRVLCENGSFPIDNIIMSATAPLGTYNEVKKCDDEFRWVPSYDFVREGKDSGNQRTVVLSFIGTTRFQARDTTAVRVIVRNSLNYPLAKTEYDQVVRNIQTYILKLKYTFLVLDKRLKKTKNARTTFDLTSTTTSLTGTILTTSTSQAQQRTGKILPSVGLAMVPIKEASVPNRSVDQNQASMIRGSIKRLEYILPDNMLLGERDWDIVRKTNKLRDELKAVQVQLIDVPIEITNNMSEEQLNRYFNSPKVTKKYRLKT</sequence>
<reference evidence="2 3" key="1">
    <citation type="submission" date="2016-11" db="EMBL/GenBank/DDBJ databases">
        <authorList>
            <person name="Jaros S."/>
            <person name="Januszkiewicz K."/>
            <person name="Wedrychowicz H."/>
        </authorList>
    </citation>
    <scope>NUCLEOTIDE SEQUENCE [LARGE SCALE GENOMIC DNA]</scope>
    <source>
        <strain evidence="2 3">DSM 26897</strain>
    </source>
</reference>
<evidence type="ECO:0000313" key="2">
    <source>
        <dbReference type="EMBL" id="SHE96445.1"/>
    </source>
</evidence>
<evidence type="ECO:0000256" key="1">
    <source>
        <dbReference type="SAM" id="SignalP"/>
    </source>
</evidence>
<protein>
    <recommendedName>
        <fullName evidence="4">Oxygen tolerance</fullName>
    </recommendedName>
</protein>
<keyword evidence="1" id="KW-0732">Signal</keyword>